<sequence length="1086" mass="122868">MDDKRPHQDYGPFRRRVPKQRRRRSGSRDEAQDSPISSTRRPRRRNFSRSPSPGGQNRYQSRERIIRPILSSERSRRSPGSTQPSIAFTEYKRQKICKSRRTSSPRNKESNTLGSQSTQVSQNFSFDTPPKTPPSRYGISHGGNGRAKYKFNEPSLSPESTRQQREDSIAISETSPATESKRTASNSALPPRLSSERVTSQNTPRDSEGFNPEIEQRSPSDMIFQHIQPSRNGRNLSDATEPYIESGPSSVRMISRQSTADTTLVSSLSVSQAPEDSTLIYDTIIQQDVTEQDSSIRRLPNVNHLLEKLYKCKRLLESIYKDTAIQELLQDADANNAGIGNAIITFLDSQIESAALIGFLGEHGSGKSTLFNALLDVGDLIPTAIDGNCAPIATEFTKSSVNMPAFTIEIEYITQQELEEEARALWVEMKCGDLNSQEGPEDPTSRQGKAAINRFYSLFPGFKFKSLANLLKRIRKLYHEGNFVSDKTRIIRANDKEKCATILREYIISPGKEEPDQPEIWTVIKRIRVYLDSEILSAGSILIDIPGLDDSATRTNLNQEYIPKVQNLIIVVDARNILDDKSLKKLKQLGYEEVLAVYQFSLTAVLTFSDKLFLSEVSDYFKEDASFQESLRSVVLRQQDLRFKRARARFSSAEAKTYEAEILQLEKTIENIRLQKLEELFTPRTKIAFSEILGNPDLSLEFFETNAFGYLGLNKDTASEQDFKADLNRCTITKLREFIRNMPYSAQHRLVEAKLNEAKAIIGRLSYWAKCCTPLQLTQWHILDSYIKGIPGYLEKELESHHEKFSDSLAKILKDVTLATKHLVPESMFQALDLLQNTTDSFSIVKAVCLGGGEVYASTNWNAQFLLHLKTNLSEIWRDIDTRIFNIIDDFRIGIIVSITAIRTKIISSLKEDFGDIELLNIFDELILRYGARASMIQKISESLKKEKVFERLGDCIIEDFTEVIEDADRSLGRAQSYALKEIKNIFSYLLAGQSLKKTTLGNLYGGKDILGILQTNQSQIEQLSQISETINADQIEILEGFKYFTRGEKEAAQNTLNNLPLEVIKDSHEKDGILTPASEETLLVI</sequence>
<dbReference type="AlphaFoldDB" id="S8BJ92"/>
<evidence type="ECO:0000313" key="3">
    <source>
        <dbReference type="EMBL" id="EPS39333.1"/>
    </source>
</evidence>
<name>S8BJ92_DACHA</name>
<dbReference type="SUPFAM" id="SSF52540">
    <property type="entry name" value="P-loop containing nucleoside triphosphate hydrolases"/>
    <property type="match status" value="1"/>
</dbReference>
<feature type="region of interest" description="Disordered" evidence="2">
    <location>
        <begin position="1"/>
        <end position="219"/>
    </location>
</feature>
<reference evidence="4" key="2">
    <citation type="submission" date="2013-04" db="EMBL/GenBank/DDBJ databases">
        <title>Genomic mechanisms accounting for the adaptation to parasitism in nematode-trapping fungi.</title>
        <authorList>
            <person name="Ahren D.G."/>
        </authorList>
    </citation>
    <scope>NUCLEOTIDE SEQUENCE [LARGE SCALE GENOMIC DNA]</scope>
    <source>
        <strain evidence="4">CBS 200.50</strain>
    </source>
</reference>
<evidence type="ECO:0008006" key="5">
    <source>
        <dbReference type="Google" id="ProtNLM"/>
    </source>
</evidence>
<keyword evidence="4" id="KW-1185">Reference proteome</keyword>
<evidence type="ECO:0000256" key="1">
    <source>
        <dbReference type="SAM" id="Coils"/>
    </source>
</evidence>
<dbReference type="STRING" id="1284197.S8BJ92"/>
<feature type="compositionally biased region" description="Polar residues" evidence="2">
    <location>
        <begin position="104"/>
        <end position="126"/>
    </location>
</feature>
<dbReference type="EMBL" id="AQGS01000474">
    <property type="protein sequence ID" value="EPS39333.1"/>
    <property type="molecule type" value="Genomic_DNA"/>
</dbReference>
<gene>
    <name evidence="3" type="ORF">H072_6874</name>
</gene>
<dbReference type="Proteomes" id="UP000015100">
    <property type="component" value="Unassembled WGS sequence"/>
</dbReference>
<dbReference type="InterPro" id="IPR027417">
    <property type="entry name" value="P-loop_NTPase"/>
</dbReference>
<keyword evidence="1" id="KW-0175">Coiled coil</keyword>
<dbReference type="HOGENOM" id="CLU_285297_0_0_1"/>
<feature type="coiled-coil region" evidence="1">
    <location>
        <begin position="648"/>
        <end position="675"/>
    </location>
</feature>
<feature type="region of interest" description="Disordered" evidence="2">
    <location>
        <begin position="231"/>
        <end position="250"/>
    </location>
</feature>
<organism evidence="3 4">
    <name type="scientific">Dactylellina haptotyla (strain CBS 200.50)</name>
    <name type="common">Nematode-trapping fungus</name>
    <name type="synonym">Monacrosporium haptotylum</name>
    <dbReference type="NCBI Taxonomy" id="1284197"/>
    <lineage>
        <taxon>Eukaryota</taxon>
        <taxon>Fungi</taxon>
        <taxon>Dikarya</taxon>
        <taxon>Ascomycota</taxon>
        <taxon>Pezizomycotina</taxon>
        <taxon>Orbiliomycetes</taxon>
        <taxon>Orbiliales</taxon>
        <taxon>Orbiliaceae</taxon>
        <taxon>Dactylellina</taxon>
    </lineage>
</organism>
<dbReference type="OrthoDB" id="3598281at2759"/>
<evidence type="ECO:0000313" key="4">
    <source>
        <dbReference type="Proteomes" id="UP000015100"/>
    </source>
</evidence>
<proteinExistence type="predicted"/>
<evidence type="ECO:0000256" key="2">
    <source>
        <dbReference type="SAM" id="MobiDB-lite"/>
    </source>
</evidence>
<dbReference type="PANTHER" id="PTHR36681">
    <property type="entry name" value="NUCLEAR GTPASE, GERMINAL CENTER-ASSOCIATED, TANDEM DUPLICATE 3"/>
    <property type="match status" value="1"/>
</dbReference>
<comment type="caution">
    <text evidence="3">The sequence shown here is derived from an EMBL/GenBank/DDBJ whole genome shotgun (WGS) entry which is preliminary data.</text>
</comment>
<feature type="compositionally biased region" description="Polar residues" evidence="2">
    <location>
        <begin position="171"/>
        <end position="188"/>
    </location>
</feature>
<protein>
    <recommendedName>
        <fullName evidence="5">G domain-containing protein</fullName>
    </recommendedName>
</protein>
<reference evidence="3 4" key="1">
    <citation type="journal article" date="2013" name="PLoS Genet.">
        <title>Genomic mechanisms accounting for the adaptation to parasitism in nematode-trapping fungi.</title>
        <authorList>
            <person name="Meerupati T."/>
            <person name="Andersson K.M."/>
            <person name="Friman E."/>
            <person name="Kumar D."/>
            <person name="Tunlid A."/>
            <person name="Ahren D."/>
        </authorList>
    </citation>
    <scope>NUCLEOTIDE SEQUENCE [LARGE SCALE GENOMIC DNA]</scope>
    <source>
        <strain evidence="3 4">CBS 200.50</strain>
    </source>
</reference>
<dbReference type="PANTHER" id="PTHR36681:SF3">
    <property type="entry name" value="NUCLEAR GTPASE, GERMINAL CENTER-ASSOCIATED, TANDEM DUPLICATE 3"/>
    <property type="match status" value="1"/>
</dbReference>
<dbReference type="Gene3D" id="3.40.50.300">
    <property type="entry name" value="P-loop containing nucleotide triphosphate hydrolases"/>
    <property type="match status" value="1"/>
</dbReference>
<accession>S8BJ92</accession>
<feature type="compositionally biased region" description="Basic residues" evidence="2">
    <location>
        <begin position="13"/>
        <end position="25"/>
    </location>
</feature>
<feature type="compositionally biased region" description="Basic residues" evidence="2">
    <location>
        <begin position="94"/>
        <end position="103"/>
    </location>
</feature>